<comment type="function">
    <text evidence="13">Required for the formation of a threonylcarbamoyl group on adenosine at position 37 (t(6)A37) in tRNAs that read codons beginning with adenine.</text>
</comment>
<dbReference type="NCBIfam" id="TIGR00057">
    <property type="entry name" value="L-threonylcarbamoyladenylate synthase"/>
    <property type="match status" value="1"/>
</dbReference>
<evidence type="ECO:0000256" key="8">
    <source>
        <dbReference type="ARBA" id="ARBA00022695"/>
    </source>
</evidence>
<dbReference type="InterPro" id="IPR017945">
    <property type="entry name" value="DHBP_synth_RibB-like_a/b_dom"/>
</dbReference>
<evidence type="ECO:0000256" key="10">
    <source>
        <dbReference type="ARBA" id="ARBA00022840"/>
    </source>
</evidence>
<dbReference type="PROSITE" id="PS51163">
    <property type="entry name" value="YRDC"/>
    <property type="match status" value="1"/>
</dbReference>
<evidence type="ECO:0000256" key="2">
    <source>
        <dbReference type="ARBA" id="ARBA00007663"/>
    </source>
</evidence>
<evidence type="ECO:0000256" key="5">
    <source>
        <dbReference type="ARBA" id="ARBA00022490"/>
    </source>
</evidence>
<evidence type="ECO:0000313" key="17">
    <source>
        <dbReference type="Proteomes" id="UP000585437"/>
    </source>
</evidence>
<feature type="domain" description="YrdC-like" evidence="15">
    <location>
        <begin position="13"/>
        <end position="199"/>
    </location>
</feature>
<dbReference type="EC" id="2.7.7.87" evidence="3 13"/>
<dbReference type="AlphaFoldDB" id="A0A7X0MQR8"/>
<organism evidence="16 17">
    <name type="scientific">Rhizobium soli</name>
    <dbReference type="NCBI Taxonomy" id="424798"/>
    <lineage>
        <taxon>Bacteria</taxon>
        <taxon>Pseudomonadati</taxon>
        <taxon>Pseudomonadota</taxon>
        <taxon>Alphaproteobacteria</taxon>
        <taxon>Hyphomicrobiales</taxon>
        <taxon>Rhizobiaceae</taxon>
        <taxon>Rhizobium/Agrobacterium group</taxon>
        <taxon>Rhizobium</taxon>
    </lineage>
</organism>
<evidence type="ECO:0000259" key="15">
    <source>
        <dbReference type="PROSITE" id="PS51163"/>
    </source>
</evidence>
<feature type="binding site" evidence="14">
    <location>
        <position position="141"/>
    </location>
    <ligand>
        <name>L-threonine</name>
        <dbReference type="ChEBI" id="CHEBI:57926"/>
    </ligand>
</feature>
<dbReference type="InterPro" id="IPR050156">
    <property type="entry name" value="TC-AMP_synthase_SUA5"/>
</dbReference>
<feature type="binding site" evidence="14">
    <location>
        <position position="195"/>
    </location>
    <ligand>
        <name>ATP</name>
        <dbReference type="ChEBI" id="CHEBI:30616"/>
    </ligand>
</feature>
<accession>A0A7X0MQR8</accession>
<dbReference type="GO" id="GO:0061710">
    <property type="term" value="F:L-threonylcarbamoyladenylate synthase"/>
    <property type="evidence" value="ECO:0007669"/>
    <property type="project" value="UniProtKB-EC"/>
</dbReference>
<dbReference type="InterPro" id="IPR006070">
    <property type="entry name" value="Sua5-like_dom"/>
</dbReference>
<comment type="caution">
    <text evidence="16">The sequence shown here is derived from an EMBL/GenBank/DDBJ whole genome shotgun (WGS) entry which is preliminary data.</text>
</comment>
<evidence type="ECO:0000256" key="13">
    <source>
        <dbReference type="PIRNR" id="PIRNR004930"/>
    </source>
</evidence>
<dbReference type="GO" id="GO:0005524">
    <property type="term" value="F:ATP binding"/>
    <property type="evidence" value="ECO:0007669"/>
    <property type="project" value="UniProtKB-UniRule"/>
</dbReference>
<evidence type="ECO:0000313" key="16">
    <source>
        <dbReference type="EMBL" id="MBB6507556.1"/>
    </source>
</evidence>
<dbReference type="GO" id="GO:0008033">
    <property type="term" value="P:tRNA processing"/>
    <property type="evidence" value="ECO:0007669"/>
    <property type="project" value="UniProtKB-KW"/>
</dbReference>
<dbReference type="Pfam" id="PF01300">
    <property type="entry name" value="Sua5_yciO_yrdC"/>
    <property type="match status" value="1"/>
</dbReference>
<evidence type="ECO:0000256" key="14">
    <source>
        <dbReference type="PIRSR" id="PIRSR004930-1"/>
    </source>
</evidence>
<feature type="binding site" evidence="14">
    <location>
        <position position="62"/>
    </location>
    <ligand>
        <name>ATP</name>
        <dbReference type="ChEBI" id="CHEBI:30616"/>
    </ligand>
</feature>
<feature type="binding site" evidence="14">
    <location>
        <position position="181"/>
    </location>
    <ligand>
        <name>L-threonine</name>
        <dbReference type="ChEBI" id="CHEBI:57926"/>
    </ligand>
</feature>
<feature type="binding site" evidence="14">
    <location>
        <position position="35"/>
    </location>
    <ligand>
        <name>L-threonine</name>
        <dbReference type="ChEBI" id="CHEBI:57926"/>
    </ligand>
</feature>
<keyword evidence="6 13" id="KW-0808">Transferase</keyword>
<dbReference type="Proteomes" id="UP000585437">
    <property type="component" value="Unassembled WGS sequence"/>
</dbReference>
<dbReference type="Gene3D" id="3.40.50.11030">
    <property type="entry name" value="Threonylcarbamoyl-AMP synthase, C-terminal domain"/>
    <property type="match status" value="1"/>
</dbReference>
<dbReference type="InterPro" id="IPR010923">
    <property type="entry name" value="T(6)A37_SUA5"/>
</dbReference>
<reference evidence="16 17" key="1">
    <citation type="submission" date="2020-08" db="EMBL/GenBank/DDBJ databases">
        <title>The Agave Microbiome: Exploring the role of microbial communities in plant adaptations to desert environments.</title>
        <authorList>
            <person name="Partida-Martinez L.P."/>
        </authorList>
    </citation>
    <scope>NUCLEOTIDE SEQUENCE [LARGE SCALE GENOMIC DNA]</scope>
    <source>
        <strain evidence="16 17">AS3.12</strain>
    </source>
</reference>
<dbReference type="Pfam" id="PF03481">
    <property type="entry name" value="Sua5_C"/>
    <property type="match status" value="1"/>
</dbReference>
<evidence type="ECO:0000256" key="1">
    <source>
        <dbReference type="ARBA" id="ARBA00004496"/>
    </source>
</evidence>
<dbReference type="SUPFAM" id="SSF55821">
    <property type="entry name" value="YrdC/RibB"/>
    <property type="match status" value="1"/>
</dbReference>
<feature type="binding site" evidence="14">
    <location>
        <position position="122"/>
    </location>
    <ligand>
        <name>L-threonine</name>
        <dbReference type="ChEBI" id="CHEBI:57926"/>
    </ligand>
</feature>
<evidence type="ECO:0000256" key="11">
    <source>
        <dbReference type="ARBA" id="ARBA00029774"/>
    </source>
</evidence>
<comment type="catalytic activity">
    <reaction evidence="12 13">
        <text>L-threonine + hydrogencarbonate + ATP = L-threonylcarbamoyladenylate + diphosphate + H2O</text>
        <dbReference type="Rhea" id="RHEA:36407"/>
        <dbReference type="ChEBI" id="CHEBI:15377"/>
        <dbReference type="ChEBI" id="CHEBI:17544"/>
        <dbReference type="ChEBI" id="CHEBI:30616"/>
        <dbReference type="ChEBI" id="CHEBI:33019"/>
        <dbReference type="ChEBI" id="CHEBI:57926"/>
        <dbReference type="ChEBI" id="CHEBI:73682"/>
        <dbReference type="EC" id="2.7.7.87"/>
    </reaction>
</comment>
<keyword evidence="7 13" id="KW-0819">tRNA processing</keyword>
<keyword evidence="10 13" id="KW-0067">ATP-binding</keyword>
<evidence type="ECO:0000256" key="12">
    <source>
        <dbReference type="ARBA" id="ARBA00048366"/>
    </source>
</evidence>
<sequence>MTAEIIDIRTDRNDALDQACAVLSRGFPVAIPTETVYGLAADATNPSAITRIYETKGRPRFNPLICHMADVAMAERYASFDPISRRLAEAFWPGPLTLILPLIPKSGIHPLATAGLDTVGIRLPFGFAADLIRSFGKPLAAPSANTSGKVSPTSAGHVAGDLGSKLKLILDGGASSVGVESTIIRVEGETVRLLRPGGVAAEEIEALIGRAVVRPEGPAAIIEAPGMLASHYAPSAAVRLNATHVAPGEALIRLGSDPIEGIEQAKAVFDLSPSGDLAEAAANLFDYLKKADAVGATRIAVTAIPDTGLGEAINDRLVRAAAPRE</sequence>
<dbReference type="GO" id="GO:0006450">
    <property type="term" value="P:regulation of translational fidelity"/>
    <property type="evidence" value="ECO:0007669"/>
    <property type="project" value="TreeGrafter"/>
</dbReference>
<evidence type="ECO:0000256" key="6">
    <source>
        <dbReference type="ARBA" id="ARBA00022679"/>
    </source>
</evidence>
<evidence type="ECO:0000256" key="7">
    <source>
        <dbReference type="ARBA" id="ARBA00022694"/>
    </source>
</evidence>
<dbReference type="GO" id="GO:0003725">
    <property type="term" value="F:double-stranded RNA binding"/>
    <property type="evidence" value="ECO:0007669"/>
    <property type="project" value="UniProtKB-UniRule"/>
</dbReference>
<feature type="binding site" evidence="14">
    <location>
        <position position="118"/>
    </location>
    <ligand>
        <name>ATP</name>
        <dbReference type="ChEBI" id="CHEBI:30616"/>
    </ligand>
</feature>
<dbReference type="RefSeq" id="WP_184653977.1">
    <property type="nucleotide sequence ID" value="NZ_JACHBU010000002.1"/>
</dbReference>
<name>A0A7X0MQR8_9HYPH</name>
<dbReference type="InterPro" id="IPR038385">
    <property type="entry name" value="Sua5/YwlC_C"/>
</dbReference>
<evidence type="ECO:0000256" key="3">
    <source>
        <dbReference type="ARBA" id="ARBA00012584"/>
    </source>
</evidence>
<protein>
    <recommendedName>
        <fullName evidence="4 13">Threonylcarbamoyl-AMP synthase</fullName>
        <shortName evidence="13">TC-AMP synthase</shortName>
        <ecNumber evidence="3 13">2.7.7.87</ecNumber>
    </recommendedName>
    <alternativeName>
        <fullName evidence="11 13">L-threonylcarbamoyladenylate synthase</fullName>
    </alternativeName>
</protein>
<keyword evidence="17" id="KW-1185">Reference proteome</keyword>
<comment type="subcellular location">
    <subcellularLocation>
        <location evidence="1 13">Cytoplasm</location>
    </subcellularLocation>
</comment>
<dbReference type="PANTHER" id="PTHR17490:SF16">
    <property type="entry name" value="THREONYLCARBAMOYL-AMP SYNTHASE"/>
    <property type="match status" value="1"/>
</dbReference>
<keyword evidence="8 13" id="KW-0548">Nucleotidyltransferase</keyword>
<dbReference type="GO" id="GO:0005737">
    <property type="term" value="C:cytoplasm"/>
    <property type="evidence" value="ECO:0007669"/>
    <property type="project" value="UniProtKB-SubCell"/>
</dbReference>
<proteinExistence type="inferred from homology"/>
<feature type="binding site" evidence="14">
    <location>
        <position position="67"/>
    </location>
    <ligand>
        <name>L-threonine</name>
        <dbReference type="ChEBI" id="CHEBI:57926"/>
    </ligand>
</feature>
<gene>
    <name evidence="16" type="ORF">F4695_000888</name>
</gene>
<dbReference type="PIRSF" id="PIRSF004930">
    <property type="entry name" value="Tln_factor_SUA5"/>
    <property type="match status" value="1"/>
</dbReference>
<evidence type="ECO:0000256" key="4">
    <source>
        <dbReference type="ARBA" id="ARBA00015492"/>
    </source>
</evidence>
<comment type="similarity">
    <text evidence="2 13">Belongs to the SUA5 family.</text>
</comment>
<dbReference type="PANTHER" id="PTHR17490">
    <property type="entry name" value="SUA5"/>
    <property type="match status" value="1"/>
</dbReference>
<evidence type="ECO:0000256" key="9">
    <source>
        <dbReference type="ARBA" id="ARBA00022741"/>
    </source>
</evidence>
<feature type="binding site" evidence="14">
    <location>
        <position position="232"/>
    </location>
    <ligand>
        <name>ATP</name>
        <dbReference type="ChEBI" id="CHEBI:30616"/>
    </ligand>
</feature>
<feature type="binding site" evidence="14">
    <location>
        <position position="58"/>
    </location>
    <ligand>
        <name>ATP</name>
        <dbReference type="ChEBI" id="CHEBI:30616"/>
    </ligand>
</feature>
<dbReference type="InterPro" id="IPR005145">
    <property type="entry name" value="Sua5_C"/>
</dbReference>
<dbReference type="Gene3D" id="3.90.870.10">
    <property type="entry name" value="DHBP synthase"/>
    <property type="match status" value="1"/>
</dbReference>
<feature type="binding site" evidence="14">
    <location>
        <position position="143"/>
    </location>
    <ligand>
        <name>ATP</name>
        <dbReference type="ChEBI" id="CHEBI:30616"/>
    </ligand>
</feature>
<keyword evidence="9 13" id="KW-0547">Nucleotide-binding</keyword>
<keyword evidence="5 13" id="KW-0963">Cytoplasm</keyword>
<dbReference type="EMBL" id="JACHBU010000002">
    <property type="protein sequence ID" value="MBB6507556.1"/>
    <property type="molecule type" value="Genomic_DNA"/>
</dbReference>
<feature type="binding site" evidence="14">
    <location>
        <position position="151"/>
    </location>
    <ligand>
        <name>ATP</name>
        <dbReference type="ChEBI" id="CHEBI:30616"/>
    </ligand>
</feature>
<dbReference type="GO" id="GO:0000049">
    <property type="term" value="F:tRNA binding"/>
    <property type="evidence" value="ECO:0007669"/>
    <property type="project" value="TreeGrafter"/>
</dbReference>